<gene>
    <name evidence="3" type="ORF">GUJ93_ZPchr0012g21453</name>
    <name evidence="2" type="ORF">GUJ93_ZPchr0012g22184</name>
</gene>
<evidence type="ECO:0008006" key="5">
    <source>
        <dbReference type="Google" id="ProtNLM"/>
    </source>
</evidence>
<evidence type="ECO:0000313" key="4">
    <source>
        <dbReference type="Proteomes" id="UP000729402"/>
    </source>
</evidence>
<protein>
    <recommendedName>
        <fullName evidence="5">Secreted protein</fullName>
    </recommendedName>
</protein>
<dbReference type="Proteomes" id="UP000729402">
    <property type="component" value="Unassembled WGS sequence"/>
</dbReference>
<accession>A0A8J5WWT9</accession>
<evidence type="ECO:0000313" key="2">
    <source>
        <dbReference type="EMBL" id="KAG8094788.1"/>
    </source>
</evidence>
<reference evidence="2" key="1">
    <citation type="journal article" date="2021" name="bioRxiv">
        <title>Whole Genome Assembly and Annotation of Northern Wild Rice, Zizania palustris L., Supports a Whole Genome Duplication in the Zizania Genus.</title>
        <authorList>
            <person name="Haas M."/>
            <person name="Kono T."/>
            <person name="Macchietto M."/>
            <person name="Millas R."/>
            <person name="McGilp L."/>
            <person name="Shao M."/>
            <person name="Duquette J."/>
            <person name="Hirsch C.N."/>
            <person name="Kimball J."/>
        </authorList>
    </citation>
    <scope>NUCLEOTIDE SEQUENCE</scope>
    <source>
        <tissue evidence="2">Fresh leaf tissue</tissue>
    </source>
</reference>
<keyword evidence="4" id="KW-1185">Reference proteome</keyword>
<keyword evidence="1" id="KW-0732">Signal</keyword>
<evidence type="ECO:0000256" key="1">
    <source>
        <dbReference type="SAM" id="SignalP"/>
    </source>
</evidence>
<name>A0A8J5WWT9_ZIZPA</name>
<dbReference type="EMBL" id="JAAALK010000080">
    <property type="protein sequence ID" value="KAG8094792.1"/>
    <property type="molecule type" value="Genomic_DNA"/>
</dbReference>
<sequence>MLGVLLKFISMCGGVWSTSSTPASSTAATEHAAKGRDGLLWWQDLACCHSGELSISVVQGNNVLKDQCHVKLALPIGTCLSLPASKEHSLRLYQIAADF</sequence>
<feature type="signal peptide" evidence="1">
    <location>
        <begin position="1"/>
        <end position="17"/>
    </location>
</feature>
<feature type="chain" id="PRO_5036271930" description="Secreted protein" evidence="1">
    <location>
        <begin position="18"/>
        <end position="99"/>
    </location>
</feature>
<proteinExistence type="predicted"/>
<reference evidence="2" key="2">
    <citation type="submission" date="2021-02" db="EMBL/GenBank/DDBJ databases">
        <authorList>
            <person name="Kimball J.A."/>
            <person name="Haas M.W."/>
            <person name="Macchietto M."/>
            <person name="Kono T."/>
            <person name="Duquette J."/>
            <person name="Shao M."/>
        </authorList>
    </citation>
    <scope>NUCLEOTIDE SEQUENCE</scope>
    <source>
        <tissue evidence="2">Fresh leaf tissue</tissue>
    </source>
</reference>
<organism evidence="2 4">
    <name type="scientific">Zizania palustris</name>
    <name type="common">Northern wild rice</name>
    <dbReference type="NCBI Taxonomy" id="103762"/>
    <lineage>
        <taxon>Eukaryota</taxon>
        <taxon>Viridiplantae</taxon>
        <taxon>Streptophyta</taxon>
        <taxon>Embryophyta</taxon>
        <taxon>Tracheophyta</taxon>
        <taxon>Spermatophyta</taxon>
        <taxon>Magnoliopsida</taxon>
        <taxon>Liliopsida</taxon>
        <taxon>Poales</taxon>
        <taxon>Poaceae</taxon>
        <taxon>BOP clade</taxon>
        <taxon>Oryzoideae</taxon>
        <taxon>Oryzeae</taxon>
        <taxon>Zizaniinae</taxon>
        <taxon>Zizania</taxon>
    </lineage>
</organism>
<comment type="caution">
    <text evidence="2">The sequence shown here is derived from an EMBL/GenBank/DDBJ whole genome shotgun (WGS) entry which is preliminary data.</text>
</comment>
<dbReference type="AlphaFoldDB" id="A0A8J5WWT9"/>
<evidence type="ECO:0000313" key="3">
    <source>
        <dbReference type="EMBL" id="KAG8094792.1"/>
    </source>
</evidence>
<dbReference type="EMBL" id="JAAALK010000080">
    <property type="protein sequence ID" value="KAG8094788.1"/>
    <property type="molecule type" value="Genomic_DNA"/>
</dbReference>